<feature type="compositionally biased region" description="Polar residues" evidence="1">
    <location>
        <begin position="117"/>
        <end position="126"/>
    </location>
</feature>
<keyword evidence="2" id="KW-1133">Transmembrane helix</keyword>
<feature type="compositionally biased region" description="Low complexity" evidence="1">
    <location>
        <begin position="214"/>
        <end position="235"/>
    </location>
</feature>
<feature type="region of interest" description="Disordered" evidence="1">
    <location>
        <begin position="157"/>
        <end position="254"/>
    </location>
</feature>
<keyword evidence="3" id="KW-0732">Signal</keyword>
<organism evidence="4 5">
    <name type="scientific">Phytophthora oleae</name>
    <dbReference type="NCBI Taxonomy" id="2107226"/>
    <lineage>
        <taxon>Eukaryota</taxon>
        <taxon>Sar</taxon>
        <taxon>Stramenopiles</taxon>
        <taxon>Oomycota</taxon>
        <taxon>Peronosporomycetes</taxon>
        <taxon>Peronosporales</taxon>
        <taxon>Peronosporaceae</taxon>
        <taxon>Phytophthora</taxon>
    </lineage>
</organism>
<proteinExistence type="predicted"/>
<feature type="compositionally biased region" description="Polar residues" evidence="1">
    <location>
        <begin position="236"/>
        <end position="254"/>
    </location>
</feature>
<evidence type="ECO:0000256" key="3">
    <source>
        <dbReference type="SAM" id="SignalP"/>
    </source>
</evidence>
<keyword evidence="2" id="KW-0472">Membrane</keyword>
<gene>
    <name evidence="4" type="ORF">V7S43_014078</name>
</gene>
<feature type="transmembrane region" description="Helical" evidence="2">
    <location>
        <begin position="268"/>
        <end position="286"/>
    </location>
</feature>
<keyword evidence="2" id="KW-0812">Transmembrane</keyword>
<protein>
    <recommendedName>
        <fullName evidence="6">RxLR effector protein</fullName>
    </recommendedName>
</protein>
<evidence type="ECO:0000256" key="2">
    <source>
        <dbReference type="SAM" id="Phobius"/>
    </source>
</evidence>
<name>A0ABD3F2P9_9STRA</name>
<evidence type="ECO:0008006" key="6">
    <source>
        <dbReference type="Google" id="ProtNLM"/>
    </source>
</evidence>
<evidence type="ECO:0000313" key="5">
    <source>
        <dbReference type="Proteomes" id="UP001632037"/>
    </source>
</evidence>
<feature type="region of interest" description="Disordered" evidence="1">
    <location>
        <begin position="117"/>
        <end position="145"/>
    </location>
</feature>
<evidence type="ECO:0000256" key="1">
    <source>
        <dbReference type="SAM" id="MobiDB-lite"/>
    </source>
</evidence>
<feature type="compositionally biased region" description="Polar residues" evidence="1">
    <location>
        <begin position="171"/>
        <end position="182"/>
    </location>
</feature>
<keyword evidence="5" id="KW-1185">Reference proteome</keyword>
<accession>A0ABD3F2P9</accession>
<dbReference type="Proteomes" id="UP001632037">
    <property type="component" value="Unassembled WGS sequence"/>
</dbReference>
<dbReference type="EMBL" id="JBIMZQ010000038">
    <property type="protein sequence ID" value="KAL3661063.1"/>
    <property type="molecule type" value="Genomic_DNA"/>
</dbReference>
<feature type="chain" id="PRO_5044838185" description="RxLR effector protein" evidence="3">
    <location>
        <begin position="23"/>
        <end position="332"/>
    </location>
</feature>
<sequence>MGKHVLLVVVELLLLVATQAHTQPLRESSSLSSADASSSMVFSLPSHATIYAGDPPSEPAVNLRGESSSSLHDVDLIDTIRVARYIDFPSTSASSIDSAAASAAVAGFSNTIHVGSISGTSSSDETGINEDAASPSLELDSERASVSTTAPQIYVLSRSSQSRSTTTSSSDEASQLSSTPSSFDIFEGGSSYSAGTVSPNEERSAIESTKLELSTSHEAASSHASHSSKKATSTTDQAASSNQDGDDTNGNNSTMDLTSSNFSLSSPIFYGVVLAVAGLVGGIFAFRSKRKRNVSGEWLATEAPAETPPPPCRDPPPSQVRVIIDDHHFAVL</sequence>
<evidence type="ECO:0000313" key="4">
    <source>
        <dbReference type="EMBL" id="KAL3661063.1"/>
    </source>
</evidence>
<feature type="signal peptide" evidence="3">
    <location>
        <begin position="1"/>
        <end position="22"/>
    </location>
</feature>
<dbReference type="AlphaFoldDB" id="A0ABD3F2P9"/>
<comment type="caution">
    <text evidence="4">The sequence shown here is derived from an EMBL/GenBank/DDBJ whole genome shotgun (WGS) entry which is preliminary data.</text>
</comment>
<feature type="compositionally biased region" description="Low complexity" evidence="1">
    <location>
        <begin position="157"/>
        <end position="170"/>
    </location>
</feature>
<reference evidence="4 5" key="1">
    <citation type="submission" date="2024-09" db="EMBL/GenBank/DDBJ databases">
        <title>Genome sequencing and assembly of Phytophthora oleae, isolate VK10A, causative agent of rot of olive drupes.</title>
        <authorList>
            <person name="Conti Taguali S."/>
            <person name="Riolo M."/>
            <person name="La Spada F."/>
            <person name="Cacciola S.O."/>
            <person name="Dionisio G."/>
        </authorList>
    </citation>
    <scope>NUCLEOTIDE SEQUENCE [LARGE SCALE GENOMIC DNA]</scope>
    <source>
        <strain evidence="4 5">VK10A</strain>
    </source>
</reference>
<feature type="compositionally biased region" description="Polar residues" evidence="1">
    <location>
        <begin position="190"/>
        <end position="199"/>
    </location>
</feature>